<feature type="domain" description="Nephrocystin 3-like N-terminal" evidence="3">
    <location>
        <begin position="294"/>
        <end position="454"/>
    </location>
</feature>
<evidence type="ECO:0000313" key="5">
    <source>
        <dbReference type="Proteomes" id="UP001391051"/>
    </source>
</evidence>
<reference evidence="4 5" key="1">
    <citation type="submission" date="2023-01" db="EMBL/GenBank/DDBJ databases">
        <title>Analysis of 21 Apiospora genomes using comparative genomics revels a genus with tremendous synthesis potential of carbohydrate active enzymes and secondary metabolites.</title>
        <authorList>
            <person name="Sorensen T."/>
        </authorList>
    </citation>
    <scope>NUCLEOTIDE SEQUENCE [LARGE SCALE GENOMIC DNA]</scope>
    <source>
        <strain evidence="4 5">CBS 24483</strain>
    </source>
</reference>
<dbReference type="EMBL" id="JAQQWE010000006">
    <property type="protein sequence ID" value="KAK7948828.1"/>
    <property type="molecule type" value="Genomic_DNA"/>
</dbReference>
<dbReference type="Proteomes" id="UP001391051">
    <property type="component" value="Unassembled WGS sequence"/>
</dbReference>
<keyword evidence="5" id="KW-1185">Reference proteome</keyword>
<accession>A0ABR1Q8F8</accession>
<evidence type="ECO:0000313" key="4">
    <source>
        <dbReference type="EMBL" id="KAK7948828.1"/>
    </source>
</evidence>
<evidence type="ECO:0000259" key="3">
    <source>
        <dbReference type="Pfam" id="PF24883"/>
    </source>
</evidence>
<dbReference type="Pfam" id="PF24883">
    <property type="entry name" value="NPHP3_N"/>
    <property type="match status" value="1"/>
</dbReference>
<organism evidence="4 5">
    <name type="scientific">Apiospora aurea</name>
    <dbReference type="NCBI Taxonomy" id="335848"/>
    <lineage>
        <taxon>Eukaryota</taxon>
        <taxon>Fungi</taxon>
        <taxon>Dikarya</taxon>
        <taxon>Ascomycota</taxon>
        <taxon>Pezizomycotina</taxon>
        <taxon>Sordariomycetes</taxon>
        <taxon>Xylariomycetidae</taxon>
        <taxon>Amphisphaeriales</taxon>
        <taxon>Apiosporaceae</taxon>
        <taxon>Apiospora</taxon>
    </lineage>
</organism>
<proteinExistence type="predicted"/>
<evidence type="ECO:0000256" key="2">
    <source>
        <dbReference type="SAM" id="Coils"/>
    </source>
</evidence>
<dbReference type="InterPro" id="IPR056884">
    <property type="entry name" value="NPHP3-like_N"/>
</dbReference>
<keyword evidence="2" id="KW-0175">Coiled coil</keyword>
<name>A0ABR1Q8F8_9PEZI</name>
<dbReference type="PANTHER" id="PTHR10039:SF5">
    <property type="entry name" value="NACHT DOMAIN-CONTAINING PROTEIN"/>
    <property type="match status" value="1"/>
</dbReference>
<comment type="caution">
    <text evidence="4">The sequence shown here is derived from an EMBL/GenBank/DDBJ whole genome shotgun (WGS) entry which is preliminary data.</text>
</comment>
<dbReference type="GeneID" id="92078998"/>
<dbReference type="Gene3D" id="3.40.50.300">
    <property type="entry name" value="P-loop containing nucleotide triphosphate hydrolases"/>
    <property type="match status" value="1"/>
</dbReference>
<dbReference type="PANTHER" id="PTHR10039">
    <property type="entry name" value="AMELOGENIN"/>
    <property type="match status" value="1"/>
</dbReference>
<feature type="coiled-coil region" evidence="2">
    <location>
        <begin position="107"/>
        <end position="134"/>
    </location>
</feature>
<dbReference type="SUPFAM" id="SSF52540">
    <property type="entry name" value="P-loop containing nucleoside triphosphate hydrolases"/>
    <property type="match status" value="1"/>
</dbReference>
<dbReference type="RefSeq" id="XP_066698334.1">
    <property type="nucleotide sequence ID" value="XM_066845936.1"/>
</dbReference>
<keyword evidence="1" id="KW-0677">Repeat</keyword>
<evidence type="ECO:0000256" key="1">
    <source>
        <dbReference type="ARBA" id="ARBA00022737"/>
    </source>
</evidence>
<protein>
    <recommendedName>
        <fullName evidence="3">Nephrocystin 3-like N-terminal domain-containing protein</fullName>
    </recommendedName>
</protein>
<sequence>MDPVSAVGVAAAAAQFLGIALKTIRLCYQIRDRAESATDRNKELEACARELAASSAELTRPTTGRVPRRITDVAKKCERLTKEVLDLLQHVRGAGKHVSTARKLYRVMKEAKKIEKVERSLNEQERLLKSLLVQDIWSVINADSVKNSTQFKSLDDKVQAVIRDLNNFERSEAERATNISKEIASSQAAIQRRIDHSAINGTARIAQTDTNALERSTAAERAAEERHQSNIQRKFEEDFLSSLFFNEMNDRLVSVKDAAPNTLEWLFYDPVTDGGSSAKAPSNRIPYRYYRWNNFYNWLRTGSSLYWICGKLGSGKSTLMAHIVQDRRTREGLDIWKGQARLHVFQFFFWRPGSDLQKGILGLLRSLLYQICKVEPMLIPLVLSVLPTNMGTMPIWTIQAFKAGLVAVFESANHLRFCLFIDGLDEFTGDYNELTELVLQLQVHAHVKVCVSSRPEDQIVNRLSHCQQLRLEDLNHADIHKFVQQKLLDANIRLQHIDYKPADLYIADKSEGVFLYAALAVQTVTQGAAACDDHEVLVQRITSVPTGIRELFRSMVSNLTDYQKQSLAFYISLLKLSDISRSYGHELVLNLPTITLARLGKKTLDVRLDDLPRLCYQTETQIRAQSAGLLDVTEDPELFELYTSIHSGIAWWLSPADRISDHNWTRRRVADGLPTNPKVLSCEQKKLRWVYRSAYDFMLDPDNVRTFSVSEI</sequence>
<dbReference type="InterPro" id="IPR027417">
    <property type="entry name" value="P-loop_NTPase"/>
</dbReference>
<gene>
    <name evidence="4" type="ORF">PG986_009714</name>
</gene>